<feature type="compositionally biased region" description="Low complexity" evidence="9">
    <location>
        <begin position="70"/>
        <end position="89"/>
    </location>
</feature>
<dbReference type="GO" id="GO:0005743">
    <property type="term" value="C:mitochondrial inner membrane"/>
    <property type="evidence" value="ECO:0007669"/>
    <property type="project" value="TreeGrafter"/>
</dbReference>
<evidence type="ECO:0000256" key="8">
    <source>
        <dbReference type="RuleBase" id="RU366063"/>
    </source>
</evidence>
<dbReference type="AlphaFoldDB" id="A0A9P7XSA7"/>
<evidence type="ECO:0000313" key="12">
    <source>
        <dbReference type="Proteomes" id="UP000707451"/>
    </source>
</evidence>
<dbReference type="GO" id="GO:0006744">
    <property type="term" value="P:ubiquinone biosynthetic process"/>
    <property type="evidence" value="ECO:0007669"/>
    <property type="project" value="UniProtKB-UniRule"/>
</dbReference>
<dbReference type="PANTHER" id="PTHR21427:SF19">
    <property type="entry name" value="UBIQUINONE BIOSYNTHESIS PROTEIN COQ9, MITOCHONDRIAL"/>
    <property type="match status" value="1"/>
</dbReference>
<name>A0A9P7XSA7_9FUNG</name>
<accession>A0A9P7XSA7</accession>
<comment type="similarity">
    <text evidence="3 8">Belongs to the COQ9 family.</text>
</comment>
<feature type="region of interest" description="Disordered" evidence="9">
    <location>
        <begin position="63"/>
        <end position="90"/>
    </location>
</feature>
<keyword evidence="4 8" id="KW-0831">Ubiquinone biosynthesis</keyword>
<dbReference type="Pfam" id="PF08511">
    <property type="entry name" value="COQ9"/>
    <property type="match status" value="1"/>
</dbReference>
<comment type="function">
    <text evidence="8">Membrane-associated protein that warps the membrane surface to access and bind aromatic isoprenes with high specificity, including ubiquinone (CoQ) isoprene intermediates and presents them directly to Coq7, therefore facilitating the Coq7-mediated hydroxylase step. Participates in the biosynthesis of coenzyme Q, also named ubiquinone, an essential lipid-soluble electron transporter for aerobic cellular respiration.</text>
</comment>
<dbReference type="Gene3D" id="1.10.357.10">
    <property type="entry name" value="Tetracycline Repressor, domain 2"/>
    <property type="match status" value="1"/>
</dbReference>
<evidence type="ECO:0000256" key="1">
    <source>
        <dbReference type="ARBA" id="ARBA00004173"/>
    </source>
</evidence>
<gene>
    <name evidence="11" type="primary">COQ9</name>
    <name evidence="11" type="ORF">KI688_001418</name>
</gene>
<evidence type="ECO:0000256" key="3">
    <source>
        <dbReference type="ARBA" id="ARBA00010766"/>
    </source>
</evidence>
<reference evidence="11" key="1">
    <citation type="submission" date="2021-06" db="EMBL/GenBank/DDBJ databases">
        <title>Genome Sequence of Mortierella hyaline Strain SCG-10, a Cold-Adapted, Nitrate-Reducing Fungus Isolated from Soil in Minnesota, USA.</title>
        <authorList>
            <person name="Aldossari N."/>
        </authorList>
    </citation>
    <scope>NUCLEOTIDE SEQUENCE</scope>
    <source>
        <strain evidence="11">SCG-10</strain>
    </source>
</reference>
<evidence type="ECO:0000256" key="7">
    <source>
        <dbReference type="ARBA" id="ARBA00023128"/>
    </source>
</evidence>
<dbReference type="FunFam" id="1.10.357.10:FF:000004">
    <property type="entry name" value="Ubiquinone biosynthesis protein COQ9, mitochondrial"/>
    <property type="match status" value="1"/>
</dbReference>
<keyword evidence="12" id="KW-1185">Reference proteome</keyword>
<sequence length="297" mass="32959">MSAIQRTLFARQAFSLLSRPATARLAPATLTRAVTTARTFTASASWRSEDSTQPRYLFRRIDPPAQHNLPHQSPQDAQQQQQPISASHAKTTPEAILKKALTFVPEHGWTTVSIAKAAESMGYPTIIHGMFPKGGADLIDYFLQDCLERLPLELEGRMEGLGTQEIIKLGTLTRLGMIAPYVDRWQEALAIMGQPSNVTMSLNHLARIVDEIWHLAGDKSADMNWYTKRASLAGVYTTTELFMTTDKTPSYQATQKFLDRRFEDAATVGKATNEVLQIAEFGAKSVLGLITSKGFRM</sequence>
<protein>
    <recommendedName>
        <fullName evidence="8">Ubiquinone biosynthesis protein</fullName>
    </recommendedName>
</protein>
<comment type="pathway">
    <text evidence="2 8">Cofactor biosynthesis; ubiquinone biosynthesis.</text>
</comment>
<evidence type="ECO:0000259" key="10">
    <source>
        <dbReference type="Pfam" id="PF08511"/>
    </source>
</evidence>
<keyword evidence="7 8" id="KW-0496">Mitochondrion</keyword>
<evidence type="ECO:0000256" key="2">
    <source>
        <dbReference type="ARBA" id="ARBA00004749"/>
    </source>
</evidence>
<dbReference type="OrthoDB" id="619536at2759"/>
<evidence type="ECO:0000256" key="9">
    <source>
        <dbReference type="SAM" id="MobiDB-lite"/>
    </source>
</evidence>
<keyword evidence="6 8" id="KW-0446">Lipid-binding</keyword>
<dbReference type="EMBL" id="JAHRHY010000010">
    <property type="protein sequence ID" value="KAG9066197.1"/>
    <property type="molecule type" value="Genomic_DNA"/>
</dbReference>
<keyword evidence="5" id="KW-0809">Transit peptide</keyword>
<dbReference type="InterPro" id="IPR013718">
    <property type="entry name" value="COQ9_C"/>
</dbReference>
<comment type="caution">
    <text evidence="11">The sequence shown here is derived from an EMBL/GenBank/DDBJ whole genome shotgun (WGS) entry which is preliminary data.</text>
</comment>
<dbReference type="NCBIfam" id="TIGR02396">
    <property type="entry name" value="diverge_rpsU"/>
    <property type="match status" value="1"/>
</dbReference>
<proteinExistence type="inferred from homology"/>
<comment type="subcellular location">
    <subcellularLocation>
        <location evidence="1 8">Mitochondrion</location>
    </subcellularLocation>
</comment>
<evidence type="ECO:0000313" key="11">
    <source>
        <dbReference type="EMBL" id="KAG9066197.1"/>
    </source>
</evidence>
<dbReference type="PANTHER" id="PTHR21427">
    <property type="entry name" value="UBIQUINONE BIOSYNTHESIS PROTEIN COQ9, MITOCHONDRIAL"/>
    <property type="match status" value="1"/>
</dbReference>
<dbReference type="Proteomes" id="UP000707451">
    <property type="component" value="Unassembled WGS sequence"/>
</dbReference>
<dbReference type="InterPro" id="IPR012762">
    <property type="entry name" value="Ubiq_biosynth_COQ9"/>
</dbReference>
<organism evidence="11 12">
    <name type="scientific">Linnemannia hyalina</name>
    <dbReference type="NCBI Taxonomy" id="64524"/>
    <lineage>
        <taxon>Eukaryota</taxon>
        <taxon>Fungi</taxon>
        <taxon>Fungi incertae sedis</taxon>
        <taxon>Mucoromycota</taxon>
        <taxon>Mortierellomycotina</taxon>
        <taxon>Mortierellomycetes</taxon>
        <taxon>Mortierellales</taxon>
        <taxon>Mortierellaceae</taxon>
        <taxon>Linnemannia</taxon>
    </lineage>
</organism>
<evidence type="ECO:0000256" key="4">
    <source>
        <dbReference type="ARBA" id="ARBA00022688"/>
    </source>
</evidence>
<keyword evidence="11" id="KW-0830">Ubiquinone</keyword>
<evidence type="ECO:0000256" key="6">
    <source>
        <dbReference type="ARBA" id="ARBA00023121"/>
    </source>
</evidence>
<dbReference type="GO" id="GO:0008289">
    <property type="term" value="F:lipid binding"/>
    <property type="evidence" value="ECO:0007669"/>
    <property type="project" value="UniProtKB-UniRule"/>
</dbReference>
<evidence type="ECO:0000256" key="5">
    <source>
        <dbReference type="ARBA" id="ARBA00022946"/>
    </source>
</evidence>
<feature type="domain" description="COQ9 C-terminal" evidence="10">
    <location>
        <begin position="199"/>
        <end position="268"/>
    </location>
</feature>